<evidence type="ECO:0000313" key="7">
    <source>
        <dbReference type="EMBL" id="TDQ73527.1"/>
    </source>
</evidence>
<sequence>MRKIIALIVSVLWLSSGAFAQKMMLKDFNYSGSDWQKYDGHRLTIVVLDTSIGGTALLAEQIIEGGKFTIKGQVWAPQNAYFGLYNPEGDFVYKQEFIAEPGELQIDRDAESNGINIIGGKYNKLFEAIKKDPVYVAKLQAFESYSSSLTSEDFQVDANRAKYAELQKEAGQILQAKYDAIRDNNPDPIARLLAFKMVRSLDTREKELDLLQKELGELPEIVYLKYRIQDVRARAKKQVVMGVDSTINDFKGNDLDGKEMNLMGILKKNKYTLVEFWASWCGPCRAEIPHMKKAYERFNAKGFEILSFTLDHERERWLKASNEEHIPWINIGDLKAFKSPVVQMFGIRGIPANYLVDANGKIVAVNLRQDELDKKLAELL</sequence>
<dbReference type="PROSITE" id="PS51352">
    <property type="entry name" value="THIOREDOXIN_2"/>
    <property type="match status" value="1"/>
</dbReference>
<accession>A0A4R6W4K8</accession>
<dbReference type="InterPro" id="IPR017937">
    <property type="entry name" value="Thioredoxin_CS"/>
</dbReference>
<name>A0A4R6W4K8_9SPHI</name>
<dbReference type="EMBL" id="SNYV01000019">
    <property type="protein sequence ID" value="TDQ73527.1"/>
    <property type="molecule type" value="Genomic_DNA"/>
</dbReference>
<dbReference type="SUPFAM" id="SSF52833">
    <property type="entry name" value="Thioredoxin-like"/>
    <property type="match status" value="1"/>
</dbReference>
<dbReference type="InterPro" id="IPR036249">
    <property type="entry name" value="Thioredoxin-like_sf"/>
</dbReference>
<evidence type="ECO:0000256" key="4">
    <source>
        <dbReference type="ARBA" id="ARBA00023284"/>
    </source>
</evidence>
<comment type="subcellular location">
    <subcellularLocation>
        <location evidence="1">Cell envelope</location>
    </subcellularLocation>
</comment>
<dbReference type="GO" id="GO:0030313">
    <property type="term" value="C:cell envelope"/>
    <property type="evidence" value="ECO:0007669"/>
    <property type="project" value="UniProtKB-SubCell"/>
</dbReference>
<reference evidence="7 8" key="1">
    <citation type="submission" date="2019-03" db="EMBL/GenBank/DDBJ databases">
        <title>Genomic Encyclopedia of Archaeal and Bacterial Type Strains, Phase II (KMG-II): from individual species to whole genera.</title>
        <authorList>
            <person name="Goeker M."/>
        </authorList>
    </citation>
    <scope>NUCLEOTIDE SEQUENCE [LARGE SCALE GENOMIC DNA]</scope>
    <source>
        <strain evidence="7 8">DSM 28353</strain>
    </source>
</reference>
<evidence type="ECO:0000256" key="1">
    <source>
        <dbReference type="ARBA" id="ARBA00004196"/>
    </source>
</evidence>
<evidence type="ECO:0000313" key="8">
    <source>
        <dbReference type="Proteomes" id="UP000295292"/>
    </source>
</evidence>
<dbReference type="InterPro" id="IPR013766">
    <property type="entry name" value="Thioredoxin_domain"/>
</dbReference>
<keyword evidence="5" id="KW-0732">Signal</keyword>
<protein>
    <submittedName>
        <fullName evidence="7">Thiol-disulfide isomerase/thioredoxin</fullName>
    </submittedName>
</protein>
<dbReference type="GO" id="GO:0016491">
    <property type="term" value="F:oxidoreductase activity"/>
    <property type="evidence" value="ECO:0007669"/>
    <property type="project" value="InterPro"/>
</dbReference>
<gene>
    <name evidence="7" type="ORF">CLV99_4581</name>
</gene>
<dbReference type="Gene3D" id="3.40.30.10">
    <property type="entry name" value="Glutaredoxin"/>
    <property type="match status" value="1"/>
</dbReference>
<feature type="chain" id="PRO_5020588570" evidence="5">
    <location>
        <begin position="21"/>
        <end position="380"/>
    </location>
</feature>
<keyword evidence="4" id="KW-0676">Redox-active center</keyword>
<keyword evidence="7" id="KW-0413">Isomerase</keyword>
<keyword evidence="3" id="KW-1015">Disulfide bond</keyword>
<keyword evidence="8" id="KW-1185">Reference proteome</keyword>
<feature type="domain" description="Thioredoxin" evidence="6">
    <location>
        <begin position="241"/>
        <end position="380"/>
    </location>
</feature>
<dbReference type="GO" id="GO:0016209">
    <property type="term" value="F:antioxidant activity"/>
    <property type="evidence" value="ECO:0007669"/>
    <property type="project" value="InterPro"/>
</dbReference>
<proteinExistence type="predicted"/>
<dbReference type="GO" id="GO:0017004">
    <property type="term" value="P:cytochrome complex assembly"/>
    <property type="evidence" value="ECO:0007669"/>
    <property type="project" value="UniProtKB-KW"/>
</dbReference>
<evidence type="ECO:0000256" key="3">
    <source>
        <dbReference type="ARBA" id="ARBA00023157"/>
    </source>
</evidence>
<feature type="signal peptide" evidence="5">
    <location>
        <begin position="1"/>
        <end position="20"/>
    </location>
</feature>
<comment type="caution">
    <text evidence="7">The sequence shown here is derived from an EMBL/GenBank/DDBJ whole genome shotgun (WGS) entry which is preliminary data.</text>
</comment>
<keyword evidence="2" id="KW-0201">Cytochrome c-type biogenesis</keyword>
<evidence type="ECO:0000256" key="2">
    <source>
        <dbReference type="ARBA" id="ARBA00022748"/>
    </source>
</evidence>
<organism evidence="7 8">
    <name type="scientific">Sphingobacterium yanglingense</name>
    <dbReference type="NCBI Taxonomy" id="1437280"/>
    <lineage>
        <taxon>Bacteria</taxon>
        <taxon>Pseudomonadati</taxon>
        <taxon>Bacteroidota</taxon>
        <taxon>Sphingobacteriia</taxon>
        <taxon>Sphingobacteriales</taxon>
        <taxon>Sphingobacteriaceae</taxon>
        <taxon>Sphingobacterium</taxon>
    </lineage>
</organism>
<dbReference type="PANTHER" id="PTHR42852:SF6">
    <property type="entry name" value="THIOL:DISULFIDE INTERCHANGE PROTEIN DSBE"/>
    <property type="match status" value="1"/>
</dbReference>
<evidence type="ECO:0000256" key="5">
    <source>
        <dbReference type="SAM" id="SignalP"/>
    </source>
</evidence>
<dbReference type="RefSeq" id="WP_133586699.1">
    <property type="nucleotide sequence ID" value="NZ_SNYV01000019.1"/>
</dbReference>
<dbReference type="Pfam" id="PF00578">
    <property type="entry name" value="AhpC-TSA"/>
    <property type="match status" value="1"/>
</dbReference>
<dbReference type="AlphaFoldDB" id="A0A4R6W4K8"/>
<dbReference type="InterPro" id="IPR050553">
    <property type="entry name" value="Thioredoxin_ResA/DsbE_sf"/>
</dbReference>
<dbReference type="InterPro" id="IPR000866">
    <property type="entry name" value="AhpC/TSA"/>
</dbReference>
<dbReference type="GO" id="GO:0016853">
    <property type="term" value="F:isomerase activity"/>
    <property type="evidence" value="ECO:0007669"/>
    <property type="project" value="UniProtKB-KW"/>
</dbReference>
<dbReference type="PANTHER" id="PTHR42852">
    <property type="entry name" value="THIOL:DISULFIDE INTERCHANGE PROTEIN DSBE"/>
    <property type="match status" value="1"/>
</dbReference>
<evidence type="ECO:0000259" key="6">
    <source>
        <dbReference type="PROSITE" id="PS51352"/>
    </source>
</evidence>
<dbReference type="Proteomes" id="UP000295292">
    <property type="component" value="Unassembled WGS sequence"/>
</dbReference>
<dbReference type="OrthoDB" id="9794348at2"/>
<dbReference type="PROSITE" id="PS00194">
    <property type="entry name" value="THIOREDOXIN_1"/>
    <property type="match status" value="1"/>
</dbReference>
<dbReference type="CDD" id="cd02966">
    <property type="entry name" value="TlpA_like_family"/>
    <property type="match status" value="1"/>
</dbReference>